<dbReference type="OMA" id="GIIKHWD"/>
<dbReference type="FunCoup" id="F2U593">
    <property type="interactions" value="912"/>
</dbReference>
<keyword evidence="3" id="KW-0677">Repeat</keyword>
<proteinExistence type="inferred from homology"/>
<dbReference type="PANTHER" id="PTHR44019">
    <property type="entry name" value="WD REPEAT-CONTAINING PROTEIN 55"/>
    <property type="match status" value="1"/>
</dbReference>
<evidence type="ECO:0000256" key="5">
    <source>
        <dbReference type="SAM" id="MobiDB-lite"/>
    </source>
</evidence>
<evidence type="ECO:0000256" key="2">
    <source>
        <dbReference type="ARBA" id="ARBA00022574"/>
    </source>
</evidence>
<evidence type="ECO:0000256" key="1">
    <source>
        <dbReference type="ARBA" id="ARBA00007625"/>
    </source>
</evidence>
<dbReference type="InterPro" id="IPR036322">
    <property type="entry name" value="WD40_repeat_dom_sf"/>
</dbReference>
<dbReference type="SUPFAM" id="SSF50978">
    <property type="entry name" value="WD40 repeat-like"/>
    <property type="match status" value="1"/>
</dbReference>
<name>F2U593_SALR5</name>
<dbReference type="InParanoid" id="F2U593"/>
<evidence type="ECO:0000256" key="3">
    <source>
        <dbReference type="ARBA" id="ARBA00022737"/>
    </source>
</evidence>
<comment type="similarity">
    <text evidence="1">Belongs to the WD repeat WDR55 family.</text>
</comment>
<keyword evidence="7" id="KW-1185">Reference proteome</keyword>
<dbReference type="Pfam" id="PF24796">
    <property type="entry name" value="WDR55"/>
    <property type="match status" value="1"/>
</dbReference>
<dbReference type="RefSeq" id="XP_004996044.1">
    <property type="nucleotide sequence ID" value="XM_004995987.1"/>
</dbReference>
<dbReference type="PROSITE" id="PS50294">
    <property type="entry name" value="WD_REPEATS_REGION"/>
    <property type="match status" value="1"/>
</dbReference>
<dbReference type="Gene3D" id="2.130.10.10">
    <property type="entry name" value="YVTN repeat-like/Quinoprotein amine dehydrogenase"/>
    <property type="match status" value="2"/>
</dbReference>
<reference evidence="6" key="1">
    <citation type="submission" date="2009-08" db="EMBL/GenBank/DDBJ databases">
        <title>Annotation of Salpingoeca rosetta.</title>
        <authorList>
            <consortium name="The Broad Institute Genome Sequencing Platform"/>
            <person name="Russ C."/>
            <person name="Cuomo C."/>
            <person name="Burger G."/>
            <person name="Gray M.W."/>
            <person name="Holland P.W.H."/>
            <person name="King N."/>
            <person name="Lang F.B.F."/>
            <person name="Roger A.J."/>
            <person name="Ruiz-Trillo I."/>
            <person name="Young S.K."/>
            <person name="Zeng Q."/>
            <person name="Gargeya S."/>
            <person name="Alvarado L."/>
            <person name="Berlin A."/>
            <person name="Chapman S.B."/>
            <person name="Chen Z."/>
            <person name="Freedman E."/>
            <person name="Gellesch M."/>
            <person name="Goldberg J."/>
            <person name="Griggs A."/>
            <person name="Gujja S."/>
            <person name="Heilman E."/>
            <person name="Heiman D."/>
            <person name="Howarth C."/>
            <person name="Mehta T."/>
            <person name="Neiman D."/>
            <person name="Pearson M."/>
            <person name="Roberts A."/>
            <person name="Saif S."/>
            <person name="Shea T."/>
            <person name="Shenoy N."/>
            <person name="Sisk P."/>
            <person name="Stolte C."/>
            <person name="Sykes S."/>
            <person name="White J."/>
            <person name="Yandava C."/>
            <person name="Haas B."/>
            <person name="Nusbaum C."/>
            <person name="Birren B."/>
        </authorList>
    </citation>
    <scope>NUCLEOTIDE SEQUENCE [LARGE SCALE GENOMIC DNA]</scope>
    <source>
        <strain evidence="6">ATCC 50818</strain>
    </source>
</reference>
<feature type="repeat" description="WD" evidence="4">
    <location>
        <begin position="263"/>
        <end position="295"/>
    </location>
</feature>
<organism evidence="7">
    <name type="scientific">Salpingoeca rosetta (strain ATCC 50818 / BSB-021)</name>
    <dbReference type="NCBI Taxonomy" id="946362"/>
    <lineage>
        <taxon>Eukaryota</taxon>
        <taxon>Choanoflagellata</taxon>
        <taxon>Craspedida</taxon>
        <taxon>Salpingoecidae</taxon>
        <taxon>Salpingoeca</taxon>
    </lineage>
</organism>
<dbReference type="Proteomes" id="UP000007799">
    <property type="component" value="Unassembled WGS sequence"/>
</dbReference>
<dbReference type="AlphaFoldDB" id="F2U593"/>
<protein>
    <submittedName>
        <fullName evidence="6">Uncharacterized protein</fullName>
    </submittedName>
</protein>
<dbReference type="eggNOG" id="KOG2444">
    <property type="taxonomic scope" value="Eukaryota"/>
</dbReference>
<dbReference type="EMBL" id="GL832961">
    <property type="protein sequence ID" value="EGD82809.1"/>
    <property type="molecule type" value="Genomic_DNA"/>
</dbReference>
<gene>
    <name evidence="6" type="ORF">PTSG_03458</name>
</gene>
<feature type="repeat" description="WD" evidence="4">
    <location>
        <begin position="54"/>
        <end position="95"/>
    </location>
</feature>
<dbReference type="KEGG" id="sre:PTSG_03458"/>
<accession>F2U593</accession>
<dbReference type="PROSITE" id="PS50082">
    <property type="entry name" value="WD_REPEATS_2"/>
    <property type="match status" value="3"/>
</dbReference>
<evidence type="ECO:0000313" key="6">
    <source>
        <dbReference type="EMBL" id="EGD82809.1"/>
    </source>
</evidence>
<feature type="region of interest" description="Disordered" evidence="5">
    <location>
        <begin position="310"/>
        <end position="414"/>
    </location>
</feature>
<dbReference type="OrthoDB" id="2288928at2759"/>
<dbReference type="InterPro" id="IPR050505">
    <property type="entry name" value="WDR55/POC1"/>
</dbReference>
<sequence>MADTNGKPSPLRLEEVVFDIDFHPTTSLLATGLITGEVSLYEYSADGHEEHPMESQHESSCRAVLFSHDGRSLFTASSDASLQVIDVVSGTVVHRREQSHKHPINCLTLLSNGVLASGDDNGGIRLWDRRTREMVQSYNAHEQFVSNMTSIDNTLLAAGGDGRLSARDISAKTTKTSDQVEYGLTCLSVVHGGAKVLCGAENGSMPMYTTGRWGDMSDRVVGHPTDVSVDAMISVDDDAVLIGSLDGGVRVVSVFPNRVVARIGSHKDAVEAFAMSYDRKWVASCAQDKTVRFWDRSKVVAKREEVFATNDDDDDEHKVEADNADEAVGGGDDSGDGDGDGDDGAEQEGAKVTSAGNDQGNDDNNDDDNDKDDDDDDNDDDDDDDLLAIEHQQLRPKKKSKSSKPKTRAFFDDL</sequence>
<dbReference type="InterPro" id="IPR001680">
    <property type="entry name" value="WD40_rpt"/>
</dbReference>
<evidence type="ECO:0000313" key="7">
    <source>
        <dbReference type="Proteomes" id="UP000007799"/>
    </source>
</evidence>
<dbReference type="GeneID" id="16076630"/>
<feature type="compositionally biased region" description="Acidic residues" evidence="5">
    <location>
        <begin position="360"/>
        <end position="387"/>
    </location>
</feature>
<dbReference type="PANTHER" id="PTHR44019:SF20">
    <property type="entry name" value="WD REPEAT-CONTAINING PROTEIN 55"/>
    <property type="match status" value="1"/>
</dbReference>
<feature type="compositionally biased region" description="Basic residues" evidence="5">
    <location>
        <begin position="394"/>
        <end position="407"/>
    </location>
</feature>
<evidence type="ECO:0000256" key="4">
    <source>
        <dbReference type="PROSITE-ProRule" id="PRU00221"/>
    </source>
</evidence>
<dbReference type="SMART" id="SM00320">
    <property type="entry name" value="WD40"/>
    <property type="match status" value="5"/>
</dbReference>
<dbReference type="STRING" id="946362.F2U593"/>
<feature type="compositionally biased region" description="Acidic residues" evidence="5">
    <location>
        <begin position="333"/>
        <end position="346"/>
    </location>
</feature>
<keyword evidence="2 4" id="KW-0853">WD repeat</keyword>
<feature type="repeat" description="WD" evidence="4">
    <location>
        <begin position="97"/>
        <end position="137"/>
    </location>
</feature>
<dbReference type="InterPro" id="IPR015943">
    <property type="entry name" value="WD40/YVTN_repeat-like_dom_sf"/>
</dbReference>